<keyword evidence="3 5" id="KW-0238">DNA-binding</keyword>
<keyword evidence="4" id="KW-0804">Transcription</keyword>
<dbReference type="PANTHER" id="PTHR30055">
    <property type="entry name" value="HTH-TYPE TRANSCRIPTIONAL REGULATOR RUTR"/>
    <property type="match status" value="1"/>
</dbReference>
<accession>A0A117Q531</accession>
<dbReference type="Proteomes" id="UP000053127">
    <property type="component" value="Unassembled WGS sequence"/>
</dbReference>
<dbReference type="Gene3D" id="1.10.357.10">
    <property type="entry name" value="Tetracycline Repressor, domain 2"/>
    <property type="match status" value="1"/>
</dbReference>
<dbReference type="PANTHER" id="PTHR30055:SF234">
    <property type="entry name" value="HTH-TYPE TRANSCRIPTIONAL REGULATOR BETI"/>
    <property type="match status" value="1"/>
</dbReference>
<dbReference type="GO" id="GO:0000976">
    <property type="term" value="F:transcription cis-regulatory region binding"/>
    <property type="evidence" value="ECO:0007669"/>
    <property type="project" value="TreeGrafter"/>
</dbReference>
<keyword evidence="8" id="KW-1185">Reference proteome</keyword>
<dbReference type="SUPFAM" id="SSF46689">
    <property type="entry name" value="Homeodomain-like"/>
    <property type="match status" value="1"/>
</dbReference>
<comment type="caution">
    <text evidence="7">The sequence shown here is derived from an EMBL/GenBank/DDBJ whole genome shotgun (WGS) entry which is preliminary data.</text>
</comment>
<evidence type="ECO:0000256" key="2">
    <source>
        <dbReference type="ARBA" id="ARBA00023015"/>
    </source>
</evidence>
<evidence type="ECO:0000256" key="3">
    <source>
        <dbReference type="ARBA" id="ARBA00023125"/>
    </source>
</evidence>
<dbReference type="PROSITE" id="PS50977">
    <property type="entry name" value="HTH_TETR_2"/>
    <property type="match status" value="1"/>
</dbReference>
<feature type="domain" description="HTH tetR-type" evidence="6">
    <location>
        <begin position="8"/>
        <end position="68"/>
    </location>
</feature>
<dbReference type="Pfam" id="PF13977">
    <property type="entry name" value="TetR_C_6"/>
    <property type="match status" value="1"/>
</dbReference>
<dbReference type="STRING" id="67386.AQI95_05945"/>
<evidence type="ECO:0000313" key="8">
    <source>
        <dbReference type="Proteomes" id="UP000053127"/>
    </source>
</evidence>
<evidence type="ECO:0000256" key="4">
    <source>
        <dbReference type="ARBA" id="ARBA00023163"/>
    </source>
</evidence>
<dbReference type="GO" id="GO:0003700">
    <property type="term" value="F:DNA-binding transcription factor activity"/>
    <property type="evidence" value="ECO:0007669"/>
    <property type="project" value="TreeGrafter"/>
</dbReference>
<reference evidence="7 8" key="1">
    <citation type="submission" date="2015-10" db="EMBL/GenBank/DDBJ databases">
        <title>Draft genome sequence of Streptomyces yokosukanensis DSM 40224, type strain for the species Streptomyces yokosukanensis.</title>
        <authorList>
            <person name="Ruckert C."/>
            <person name="Winkler A."/>
            <person name="Kalinowski J."/>
            <person name="Kampfer P."/>
            <person name="Glaeser S."/>
        </authorList>
    </citation>
    <scope>NUCLEOTIDE SEQUENCE [LARGE SCALE GENOMIC DNA]</scope>
    <source>
        <strain evidence="7 8">DSM 40224</strain>
    </source>
</reference>
<keyword evidence="2" id="KW-0805">Transcription regulation</keyword>
<dbReference type="OrthoDB" id="9816296at2"/>
<name>A0A117Q531_9ACTN</name>
<dbReference type="RefSeq" id="WP_067118366.1">
    <property type="nucleotide sequence ID" value="NZ_KQ948207.1"/>
</dbReference>
<evidence type="ECO:0000256" key="5">
    <source>
        <dbReference type="PROSITE-ProRule" id="PRU00335"/>
    </source>
</evidence>
<dbReference type="Pfam" id="PF00440">
    <property type="entry name" value="TetR_N"/>
    <property type="match status" value="1"/>
</dbReference>
<dbReference type="InterPro" id="IPR036271">
    <property type="entry name" value="Tet_transcr_reg_TetR-rel_C_sf"/>
</dbReference>
<evidence type="ECO:0000313" key="7">
    <source>
        <dbReference type="EMBL" id="KUN09358.1"/>
    </source>
</evidence>
<keyword evidence="1" id="KW-0678">Repressor</keyword>
<sequence>MPKRVDHAQRRTEIAEALVQAAGRHGLHAVGMRDVAAEAGVSLRLVQYYFESKEKLLLFGLRHLAGKFGERVTARVSAAGDDPGPRAVIEALLTAALPVDEESRLFHQLFTSYAVLSVTDEALAAQPFITDPDAAESTLTALLHQAADTGLLQADVDVHAEAVGLLAMSAGLGTSVLVGQRDAQSATTVLRYHLDRIFQT</sequence>
<proteinExistence type="predicted"/>
<dbReference type="AlphaFoldDB" id="A0A117Q531"/>
<dbReference type="EMBL" id="LMWN01000006">
    <property type="protein sequence ID" value="KUN09358.1"/>
    <property type="molecule type" value="Genomic_DNA"/>
</dbReference>
<evidence type="ECO:0000256" key="1">
    <source>
        <dbReference type="ARBA" id="ARBA00022491"/>
    </source>
</evidence>
<dbReference type="InterPro" id="IPR050109">
    <property type="entry name" value="HTH-type_TetR-like_transc_reg"/>
</dbReference>
<dbReference type="InterPro" id="IPR001647">
    <property type="entry name" value="HTH_TetR"/>
</dbReference>
<dbReference type="SUPFAM" id="SSF48498">
    <property type="entry name" value="Tetracyclin repressor-like, C-terminal domain"/>
    <property type="match status" value="1"/>
</dbReference>
<feature type="DNA-binding region" description="H-T-H motif" evidence="5">
    <location>
        <begin position="31"/>
        <end position="50"/>
    </location>
</feature>
<dbReference type="InterPro" id="IPR009057">
    <property type="entry name" value="Homeodomain-like_sf"/>
</dbReference>
<protein>
    <submittedName>
        <fullName evidence="7">TetR family transcriptional regulator</fullName>
    </submittedName>
</protein>
<evidence type="ECO:0000259" key="6">
    <source>
        <dbReference type="PROSITE" id="PS50977"/>
    </source>
</evidence>
<dbReference type="InterPro" id="IPR039538">
    <property type="entry name" value="BetI_C"/>
</dbReference>
<gene>
    <name evidence="7" type="ORF">AQI95_05945</name>
</gene>
<organism evidence="7 8">
    <name type="scientific">Streptomyces yokosukanensis</name>
    <dbReference type="NCBI Taxonomy" id="67386"/>
    <lineage>
        <taxon>Bacteria</taxon>
        <taxon>Bacillati</taxon>
        <taxon>Actinomycetota</taxon>
        <taxon>Actinomycetes</taxon>
        <taxon>Kitasatosporales</taxon>
        <taxon>Streptomycetaceae</taxon>
        <taxon>Streptomyces</taxon>
    </lineage>
</organism>